<gene>
    <name evidence="10" type="ORF">F9802_03155</name>
</gene>
<evidence type="ECO:0000256" key="2">
    <source>
        <dbReference type="ARBA" id="ARBA00008537"/>
    </source>
</evidence>
<dbReference type="Pfam" id="PF07690">
    <property type="entry name" value="MFS_1"/>
    <property type="match status" value="1"/>
</dbReference>
<feature type="transmembrane region" description="Helical" evidence="8">
    <location>
        <begin position="267"/>
        <end position="292"/>
    </location>
</feature>
<dbReference type="Proteomes" id="UP000429595">
    <property type="component" value="Unassembled WGS sequence"/>
</dbReference>
<evidence type="ECO:0000256" key="5">
    <source>
        <dbReference type="ARBA" id="ARBA00022692"/>
    </source>
</evidence>
<evidence type="ECO:0000256" key="1">
    <source>
        <dbReference type="ARBA" id="ARBA00004651"/>
    </source>
</evidence>
<feature type="transmembrane region" description="Helical" evidence="8">
    <location>
        <begin position="359"/>
        <end position="379"/>
    </location>
</feature>
<comment type="subcellular location">
    <subcellularLocation>
        <location evidence="1">Cell membrane</location>
        <topology evidence="1">Multi-pass membrane protein</topology>
    </subcellularLocation>
</comment>
<sequence>MQQAQKEAGPFWTVIFAVFFGNFLAVLSTTTINVALPVFMKDFSADLSTVQWTVTGFMLAMGAVAPTAGFFGGRLSYKKLYMIALAGFTFFSILCASAWNIESLILFRILQGVFSGAIMPATMTIVYQSIAKDKLAFAISLWSLSAVLAPALGPTAAGVLIDQFSWQAVFLINVPIGLAAIWAVIKFIPAGEMKKDLPFDFLGFVSVIIASASLLIVFSEGYGWGWTSMKTIGLFFLGSVTFVYFIQRELKVKEPLLNFRVLNYSRYTYSLILNSVLSVSLYSGAFLTPVFIQSVQGASALETGLIMLPGSLLMALMTPVVGKVYNAVGPVRLIFTGLLIMGIGTFMMGRLTVDISHGYVAFWMAIRYLGIALCNMPITNAGMTAVPPQDAGYASAINNWIRQGMASFSIGIFAAILAARTAFHELEIKGTGIEAKAAAMSINDVYIVSLFPIILALPLTLLLIKEKKRAET</sequence>
<feature type="domain" description="Major facilitator superfamily (MFS) profile" evidence="9">
    <location>
        <begin position="14"/>
        <end position="468"/>
    </location>
</feature>
<dbReference type="CDD" id="cd17503">
    <property type="entry name" value="MFS_LmrB_MDR_like"/>
    <property type="match status" value="1"/>
</dbReference>
<dbReference type="PANTHER" id="PTHR42718">
    <property type="entry name" value="MAJOR FACILITATOR SUPERFAMILY MULTIDRUG TRANSPORTER MFSC"/>
    <property type="match status" value="1"/>
</dbReference>
<proteinExistence type="inferred from homology"/>
<feature type="transmembrane region" description="Helical" evidence="8">
    <location>
        <begin position="304"/>
        <end position="321"/>
    </location>
</feature>
<keyword evidence="11" id="KW-1185">Reference proteome</keyword>
<dbReference type="Gene3D" id="1.20.1720.10">
    <property type="entry name" value="Multidrug resistance protein D"/>
    <property type="match status" value="1"/>
</dbReference>
<keyword evidence="5 8" id="KW-0812">Transmembrane</keyword>
<comment type="similarity">
    <text evidence="2">Belongs to the major facilitator superfamily. EmrB family.</text>
</comment>
<keyword evidence="4" id="KW-1003">Cell membrane</keyword>
<dbReference type="GO" id="GO:0022857">
    <property type="term" value="F:transmembrane transporter activity"/>
    <property type="evidence" value="ECO:0007669"/>
    <property type="project" value="InterPro"/>
</dbReference>
<evidence type="ECO:0000256" key="7">
    <source>
        <dbReference type="ARBA" id="ARBA00023136"/>
    </source>
</evidence>
<feature type="transmembrane region" description="Helical" evidence="8">
    <location>
        <begin position="12"/>
        <end position="40"/>
    </location>
</feature>
<feature type="transmembrane region" description="Helical" evidence="8">
    <location>
        <begin position="105"/>
        <end position="127"/>
    </location>
</feature>
<evidence type="ECO:0000256" key="3">
    <source>
        <dbReference type="ARBA" id="ARBA00022448"/>
    </source>
</evidence>
<feature type="transmembrane region" description="Helical" evidence="8">
    <location>
        <begin position="52"/>
        <end position="73"/>
    </location>
</feature>
<protein>
    <submittedName>
        <fullName evidence="10">DHA2 family efflux MFS transporter permease subunit</fullName>
    </submittedName>
</protein>
<feature type="transmembrane region" description="Helical" evidence="8">
    <location>
        <begin position="164"/>
        <end position="185"/>
    </location>
</feature>
<dbReference type="NCBIfam" id="TIGR00711">
    <property type="entry name" value="efflux_EmrB"/>
    <property type="match status" value="1"/>
</dbReference>
<evidence type="ECO:0000256" key="4">
    <source>
        <dbReference type="ARBA" id="ARBA00022475"/>
    </source>
</evidence>
<feature type="transmembrane region" description="Helical" evidence="8">
    <location>
        <begin position="197"/>
        <end position="218"/>
    </location>
</feature>
<name>A0A6I1FKH5_9BACI</name>
<feature type="transmembrane region" description="Helical" evidence="8">
    <location>
        <begin position="445"/>
        <end position="464"/>
    </location>
</feature>
<dbReference type="AlphaFoldDB" id="A0A6I1FKH5"/>
<dbReference type="SUPFAM" id="SSF103473">
    <property type="entry name" value="MFS general substrate transporter"/>
    <property type="match status" value="1"/>
</dbReference>
<evidence type="ECO:0000256" key="6">
    <source>
        <dbReference type="ARBA" id="ARBA00022989"/>
    </source>
</evidence>
<accession>A0A6I1FKH5</accession>
<feature type="transmembrane region" description="Helical" evidence="8">
    <location>
        <begin position="80"/>
        <end position="99"/>
    </location>
</feature>
<evidence type="ECO:0000313" key="10">
    <source>
        <dbReference type="EMBL" id="KAB7709120.1"/>
    </source>
</evidence>
<feature type="transmembrane region" description="Helical" evidence="8">
    <location>
        <begin position="400"/>
        <end position="419"/>
    </location>
</feature>
<dbReference type="Gene3D" id="1.20.1250.20">
    <property type="entry name" value="MFS general substrate transporter like domains"/>
    <property type="match status" value="1"/>
</dbReference>
<reference evidence="10 11" key="1">
    <citation type="submission" date="2019-10" db="EMBL/GenBank/DDBJ databases">
        <title>Bacillus aerolatum sp. nov., isolated from bioaerosol of sport playgrounds.</title>
        <authorList>
            <person name="Chen P."/>
            <person name="Zhang G."/>
        </authorList>
    </citation>
    <scope>NUCLEOTIDE SEQUENCE [LARGE SCALE GENOMIC DNA]</scope>
    <source>
        <strain evidence="10 11">CX253</strain>
    </source>
</reference>
<dbReference type="InterPro" id="IPR020846">
    <property type="entry name" value="MFS_dom"/>
</dbReference>
<keyword evidence="7 8" id="KW-0472">Membrane</keyword>
<keyword evidence="3" id="KW-0813">Transport</keyword>
<dbReference type="InterPro" id="IPR036259">
    <property type="entry name" value="MFS_trans_sf"/>
</dbReference>
<organism evidence="10 11">
    <name type="scientific">Bacillus aerolatus</name>
    <dbReference type="NCBI Taxonomy" id="2653354"/>
    <lineage>
        <taxon>Bacteria</taxon>
        <taxon>Bacillati</taxon>
        <taxon>Bacillota</taxon>
        <taxon>Bacilli</taxon>
        <taxon>Bacillales</taxon>
        <taxon>Bacillaceae</taxon>
        <taxon>Bacillus</taxon>
    </lineage>
</organism>
<comment type="caution">
    <text evidence="10">The sequence shown here is derived from an EMBL/GenBank/DDBJ whole genome shotgun (WGS) entry which is preliminary data.</text>
</comment>
<evidence type="ECO:0000256" key="8">
    <source>
        <dbReference type="SAM" id="Phobius"/>
    </source>
</evidence>
<feature type="transmembrane region" description="Helical" evidence="8">
    <location>
        <begin position="134"/>
        <end position="152"/>
    </location>
</feature>
<dbReference type="InterPro" id="IPR004638">
    <property type="entry name" value="EmrB-like"/>
</dbReference>
<dbReference type="PROSITE" id="PS50850">
    <property type="entry name" value="MFS"/>
    <property type="match status" value="1"/>
</dbReference>
<dbReference type="GO" id="GO:0005886">
    <property type="term" value="C:plasma membrane"/>
    <property type="evidence" value="ECO:0007669"/>
    <property type="project" value="UniProtKB-SubCell"/>
</dbReference>
<keyword evidence="6 8" id="KW-1133">Transmembrane helix</keyword>
<dbReference type="EMBL" id="WEIO01000001">
    <property type="protein sequence ID" value="KAB7709120.1"/>
    <property type="molecule type" value="Genomic_DNA"/>
</dbReference>
<evidence type="ECO:0000313" key="11">
    <source>
        <dbReference type="Proteomes" id="UP000429595"/>
    </source>
</evidence>
<dbReference type="RefSeq" id="WP_152149646.1">
    <property type="nucleotide sequence ID" value="NZ_WEIO01000001.1"/>
</dbReference>
<evidence type="ECO:0000259" key="9">
    <source>
        <dbReference type="PROSITE" id="PS50850"/>
    </source>
</evidence>
<dbReference type="InterPro" id="IPR011701">
    <property type="entry name" value="MFS"/>
</dbReference>
<feature type="transmembrane region" description="Helical" evidence="8">
    <location>
        <begin position="224"/>
        <end position="246"/>
    </location>
</feature>
<dbReference type="PANTHER" id="PTHR42718:SF9">
    <property type="entry name" value="MAJOR FACILITATOR SUPERFAMILY MULTIDRUG TRANSPORTER MFSC"/>
    <property type="match status" value="1"/>
</dbReference>
<feature type="transmembrane region" description="Helical" evidence="8">
    <location>
        <begin position="333"/>
        <end position="353"/>
    </location>
</feature>